<dbReference type="GO" id="GO:0003700">
    <property type="term" value="F:DNA-binding transcription factor activity"/>
    <property type="evidence" value="ECO:0007669"/>
    <property type="project" value="InterPro"/>
</dbReference>
<dbReference type="InterPro" id="IPR009057">
    <property type="entry name" value="Homeodomain-like_sf"/>
</dbReference>
<feature type="domain" description="HTH araC/xylS-type" evidence="4">
    <location>
        <begin position="170"/>
        <end position="268"/>
    </location>
</feature>
<dbReference type="PROSITE" id="PS00041">
    <property type="entry name" value="HTH_ARAC_FAMILY_1"/>
    <property type="match status" value="1"/>
</dbReference>
<dbReference type="Gene3D" id="1.10.10.60">
    <property type="entry name" value="Homeodomain-like"/>
    <property type="match status" value="2"/>
</dbReference>
<keyword evidence="1" id="KW-0805">Transcription regulation</keyword>
<name>A0A928KWD7_9FIRM</name>
<dbReference type="PANTHER" id="PTHR43280">
    <property type="entry name" value="ARAC-FAMILY TRANSCRIPTIONAL REGULATOR"/>
    <property type="match status" value="1"/>
</dbReference>
<protein>
    <submittedName>
        <fullName evidence="5">Helix-turn-helix domain-containing protein</fullName>
    </submittedName>
</protein>
<dbReference type="PRINTS" id="PR00032">
    <property type="entry name" value="HTHARAC"/>
</dbReference>
<dbReference type="InterPro" id="IPR018060">
    <property type="entry name" value="HTH_AraC"/>
</dbReference>
<reference evidence="5" key="1">
    <citation type="submission" date="2019-04" db="EMBL/GenBank/DDBJ databases">
        <title>Evolution of Biomass-Degrading Anaerobic Consortia Revealed by Metagenomics.</title>
        <authorList>
            <person name="Peng X."/>
        </authorList>
    </citation>
    <scope>NUCLEOTIDE SEQUENCE</scope>
    <source>
        <strain evidence="5">SIG551</strain>
    </source>
</reference>
<evidence type="ECO:0000256" key="1">
    <source>
        <dbReference type="ARBA" id="ARBA00023015"/>
    </source>
</evidence>
<dbReference type="RefSeq" id="WP_020072091.1">
    <property type="nucleotide sequence ID" value="NZ_JBKWRC010000001.1"/>
</dbReference>
<evidence type="ECO:0000313" key="6">
    <source>
        <dbReference type="Proteomes" id="UP000754750"/>
    </source>
</evidence>
<gene>
    <name evidence="5" type="ORF">E7512_11100</name>
</gene>
<evidence type="ECO:0000256" key="2">
    <source>
        <dbReference type="ARBA" id="ARBA00023125"/>
    </source>
</evidence>
<dbReference type="Pfam" id="PF12833">
    <property type="entry name" value="HTH_18"/>
    <property type="match status" value="1"/>
</dbReference>
<dbReference type="EMBL" id="SVNY01000005">
    <property type="protein sequence ID" value="MBE6834101.1"/>
    <property type="molecule type" value="Genomic_DNA"/>
</dbReference>
<proteinExistence type="predicted"/>
<evidence type="ECO:0000313" key="5">
    <source>
        <dbReference type="EMBL" id="MBE6834101.1"/>
    </source>
</evidence>
<dbReference type="AlphaFoldDB" id="A0A928KWD7"/>
<accession>A0A928KWD7</accession>
<dbReference type="InterPro" id="IPR020449">
    <property type="entry name" value="Tscrpt_reg_AraC-type_HTH"/>
</dbReference>
<sequence>MEPQLDLAIDCTYADSDMPIQQLYFNVYRQIYIKQGKIRLTVNGANYIIPAGHMFFFSNLDECSLEVLEAPYQRYLVTIQPLKIHHILYDSPLMSVFQHHSAESFPTFDLTDCQEEAETLFEGMTRESAHFRPYRGDYMVSFLQQSLILAYRRSAGQFASYDGRHSSHIYEVKKYLEEHCLEDIQIKELAEQFYISVYYLSHSFKSMTGYSPKQFLLMNRLSYAKDLLWNTKKPIAQIAVECGFGNANNFIRAFKKHTGAAPGKFRSSTTSGNQL</sequence>
<dbReference type="Proteomes" id="UP000754750">
    <property type="component" value="Unassembled WGS sequence"/>
</dbReference>
<dbReference type="PANTHER" id="PTHR43280:SF17">
    <property type="entry name" value="ARAC-TYPE DNA-BINDING DOMAIN-CONTAINING PROTEIN"/>
    <property type="match status" value="1"/>
</dbReference>
<evidence type="ECO:0000259" key="4">
    <source>
        <dbReference type="PROSITE" id="PS01124"/>
    </source>
</evidence>
<dbReference type="GO" id="GO:0043565">
    <property type="term" value="F:sequence-specific DNA binding"/>
    <property type="evidence" value="ECO:0007669"/>
    <property type="project" value="InterPro"/>
</dbReference>
<organism evidence="5 6">
    <name type="scientific">Faecalispora sporosphaeroides</name>
    <dbReference type="NCBI Taxonomy" id="1549"/>
    <lineage>
        <taxon>Bacteria</taxon>
        <taxon>Bacillati</taxon>
        <taxon>Bacillota</taxon>
        <taxon>Clostridia</taxon>
        <taxon>Eubacteriales</taxon>
        <taxon>Oscillospiraceae</taxon>
        <taxon>Faecalispora</taxon>
    </lineage>
</organism>
<keyword evidence="2" id="KW-0238">DNA-binding</keyword>
<dbReference type="SMART" id="SM00342">
    <property type="entry name" value="HTH_ARAC"/>
    <property type="match status" value="1"/>
</dbReference>
<comment type="caution">
    <text evidence="5">The sequence shown here is derived from an EMBL/GenBank/DDBJ whole genome shotgun (WGS) entry which is preliminary data.</text>
</comment>
<dbReference type="PROSITE" id="PS01124">
    <property type="entry name" value="HTH_ARAC_FAMILY_2"/>
    <property type="match status" value="1"/>
</dbReference>
<dbReference type="InterPro" id="IPR018062">
    <property type="entry name" value="HTH_AraC-typ_CS"/>
</dbReference>
<keyword evidence="3" id="KW-0804">Transcription</keyword>
<evidence type="ECO:0000256" key="3">
    <source>
        <dbReference type="ARBA" id="ARBA00023163"/>
    </source>
</evidence>
<dbReference type="SUPFAM" id="SSF46689">
    <property type="entry name" value="Homeodomain-like"/>
    <property type="match status" value="2"/>
</dbReference>